<organism evidence="2 3">
    <name type="scientific">Chromobacterium piscinae</name>
    <dbReference type="NCBI Taxonomy" id="686831"/>
    <lineage>
        <taxon>Bacteria</taxon>
        <taxon>Pseudomonadati</taxon>
        <taxon>Pseudomonadota</taxon>
        <taxon>Betaproteobacteria</taxon>
        <taxon>Neisseriales</taxon>
        <taxon>Chromobacteriaceae</taxon>
        <taxon>Chromobacterium</taxon>
    </lineage>
</organism>
<keyword evidence="1" id="KW-0472">Membrane</keyword>
<feature type="transmembrane region" description="Helical" evidence="1">
    <location>
        <begin position="53"/>
        <end position="76"/>
    </location>
</feature>
<feature type="transmembrane region" description="Helical" evidence="1">
    <location>
        <begin position="143"/>
        <end position="170"/>
    </location>
</feature>
<evidence type="ECO:0000256" key="1">
    <source>
        <dbReference type="SAM" id="Phobius"/>
    </source>
</evidence>
<dbReference type="Proteomes" id="UP001438292">
    <property type="component" value="Unassembled WGS sequence"/>
</dbReference>
<feature type="transmembrane region" description="Helical" evidence="1">
    <location>
        <begin position="82"/>
        <end position="102"/>
    </location>
</feature>
<gene>
    <name evidence="2" type="ORF">ABH309_01060</name>
</gene>
<reference evidence="2 3" key="1">
    <citation type="submission" date="2024-05" db="EMBL/GenBank/DDBJ databases">
        <authorList>
            <person name="De Oliveira J.P."/>
            <person name="Noriler S.A."/>
            <person name="De Oliveira A.G."/>
            <person name="Sipoli D.S."/>
        </authorList>
    </citation>
    <scope>NUCLEOTIDE SEQUENCE [LARGE SCALE GENOMIC DNA]</scope>
    <source>
        <strain evidence="2 3">LABIM186</strain>
    </source>
</reference>
<keyword evidence="3" id="KW-1185">Reference proteome</keyword>
<feature type="transmembrane region" description="Helical" evidence="1">
    <location>
        <begin position="176"/>
        <end position="206"/>
    </location>
</feature>
<dbReference type="RefSeq" id="WP_347787593.1">
    <property type="nucleotide sequence ID" value="NZ_JBDQQU010000001.1"/>
</dbReference>
<accession>A0ABV0GYZ9</accession>
<feature type="transmembrane region" description="Helical" evidence="1">
    <location>
        <begin position="23"/>
        <end position="41"/>
    </location>
</feature>
<keyword evidence="1" id="KW-0812">Transmembrane</keyword>
<protein>
    <submittedName>
        <fullName evidence="2">Uncharacterized protein</fullName>
    </submittedName>
</protein>
<name>A0ABV0GYZ9_9NEIS</name>
<keyword evidence="1" id="KW-1133">Transmembrane helix</keyword>
<comment type="caution">
    <text evidence="2">The sequence shown here is derived from an EMBL/GenBank/DDBJ whole genome shotgun (WGS) entry which is preliminary data.</text>
</comment>
<sequence>MAIFLVMAIALNSMLYQGSLSDVVSIICYVVLTLGVAYIIALKFKREKKQVEFGVLSFLSILPISMFFDMTLWGQFIHVSKFSLISVLILFFSIAVNAWWGYRMARGFKQIFYTPDLRNQIYKETDDFFLFKRGSQELPMKRVGISLGVSVSALVKIMPVYIILIFLLYFKNELSLLQSILSIMSLPLVMTFNGVLVFCFCIYLYYPSILKRNEKKEVVYQF</sequence>
<dbReference type="EMBL" id="JBDQQU010000001">
    <property type="protein sequence ID" value="MEO3953029.1"/>
    <property type="molecule type" value="Genomic_DNA"/>
</dbReference>
<evidence type="ECO:0000313" key="3">
    <source>
        <dbReference type="Proteomes" id="UP001438292"/>
    </source>
</evidence>
<proteinExistence type="predicted"/>
<evidence type="ECO:0000313" key="2">
    <source>
        <dbReference type="EMBL" id="MEO3953029.1"/>
    </source>
</evidence>